<feature type="transmembrane region" description="Helical" evidence="1">
    <location>
        <begin position="36"/>
        <end position="54"/>
    </location>
</feature>
<feature type="transmembrane region" description="Helical" evidence="1">
    <location>
        <begin position="367"/>
        <end position="388"/>
    </location>
</feature>
<dbReference type="AlphaFoldDB" id="A0A348B223"/>
<dbReference type="Proteomes" id="UP000616143">
    <property type="component" value="Unassembled WGS sequence"/>
</dbReference>
<reference evidence="5" key="2">
    <citation type="submission" date="2018-04" db="EMBL/GenBank/DDBJ databases">
        <title>Complete genome sequence of Sulfodiicoccus acidiphilus strain HS-1.</title>
        <authorList>
            <person name="Sakai H.D."/>
            <person name="Kurosawa N."/>
        </authorList>
    </citation>
    <scope>NUCLEOTIDE SEQUENCE [LARGE SCALE GENOMIC DNA]</scope>
    <source>
        <strain evidence="5">HS-1</strain>
    </source>
</reference>
<proteinExistence type="predicted"/>
<dbReference type="InterPro" id="IPR036259">
    <property type="entry name" value="MFS_trans_sf"/>
</dbReference>
<dbReference type="Gene3D" id="1.20.1250.20">
    <property type="entry name" value="MFS general substrate transporter like domains"/>
    <property type="match status" value="2"/>
</dbReference>
<dbReference type="PANTHER" id="PTHR43129">
    <property type="entry name" value="FOSMIDOMYCIN RESISTANCE PROTEIN"/>
    <property type="match status" value="1"/>
</dbReference>
<dbReference type="Proteomes" id="UP000276741">
    <property type="component" value="Chromosome"/>
</dbReference>
<keyword evidence="1" id="KW-1133">Transmembrane helix</keyword>
<feature type="transmembrane region" description="Helical" evidence="1">
    <location>
        <begin position="247"/>
        <end position="269"/>
    </location>
</feature>
<organism evidence="3 5">
    <name type="scientific">Sulfodiicoccus acidiphilus</name>
    <dbReference type="NCBI Taxonomy" id="1670455"/>
    <lineage>
        <taxon>Archaea</taxon>
        <taxon>Thermoproteota</taxon>
        <taxon>Thermoprotei</taxon>
        <taxon>Sulfolobales</taxon>
        <taxon>Sulfolobaceae</taxon>
        <taxon>Sulfodiicoccus</taxon>
    </lineage>
</organism>
<dbReference type="Pfam" id="PF07690">
    <property type="entry name" value="MFS_1"/>
    <property type="match status" value="1"/>
</dbReference>
<reference evidence="4" key="4">
    <citation type="submission" date="2020-09" db="EMBL/GenBank/DDBJ databases">
        <authorList>
            <person name="Sun Q."/>
            <person name="Ohkuma M."/>
        </authorList>
    </citation>
    <scope>NUCLEOTIDE SEQUENCE</scope>
    <source>
        <strain evidence="4">JCM 31740</strain>
    </source>
</reference>
<protein>
    <submittedName>
        <fullName evidence="3">MFS transporter</fullName>
    </submittedName>
</protein>
<feature type="transmembrane region" description="Helical" evidence="1">
    <location>
        <begin position="74"/>
        <end position="96"/>
    </location>
</feature>
<feature type="domain" description="Major facilitator superfamily (MFS) profile" evidence="2">
    <location>
        <begin position="8"/>
        <end position="393"/>
    </location>
</feature>
<gene>
    <name evidence="4" type="ORF">GCM10007116_19890</name>
    <name evidence="3" type="ORF">HS1genome_0614</name>
</gene>
<reference evidence="4" key="1">
    <citation type="journal article" date="2014" name="Int. J. Syst. Evol. Microbiol.">
        <title>Complete genome sequence of Corynebacterium casei LMG S-19264T (=DSM 44701T), isolated from a smear-ripened cheese.</title>
        <authorList>
            <consortium name="US DOE Joint Genome Institute (JGI-PGF)"/>
            <person name="Walter F."/>
            <person name="Albersmeier A."/>
            <person name="Kalinowski J."/>
            <person name="Ruckert C."/>
        </authorList>
    </citation>
    <scope>NUCLEOTIDE SEQUENCE</scope>
    <source>
        <strain evidence="4">JCM 31740</strain>
    </source>
</reference>
<evidence type="ECO:0000259" key="2">
    <source>
        <dbReference type="PROSITE" id="PS50850"/>
    </source>
</evidence>
<keyword evidence="1" id="KW-0472">Membrane</keyword>
<feature type="transmembrane region" description="Helical" evidence="1">
    <location>
        <begin position="155"/>
        <end position="187"/>
    </location>
</feature>
<evidence type="ECO:0000313" key="5">
    <source>
        <dbReference type="Proteomes" id="UP000276741"/>
    </source>
</evidence>
<dbReference type="PROSITE" id="PS50850">
    <property type="entry name" value="MFS"/>
    <property type="match status" value="1"/>
</dbReference>
<feature type="transmembrane region" description="Helical" evidence="1">
    <location>
        <begin position="337"/>
        <end position="361"/>
    </location>
</feature>
<dbReference type="GO" id="GO:0005886">
    <property type="term" value="C:plasma membrane"/>
    <property type="evidence" value="ECO:0007669"/>
    <property type="project" value="TreeGrafter"/>
</dbReference>
<evidence type="ECO:0000313" key="4">
    <source>
        <dbReference type="EMBL" id="GGU02891.1"/>
    </source>
</evidence>
<sequence>MESQRLRVLTFTSLAHFVNDGTFLLFPLLMVYYNTVLKVSLVFLGAMAVIYTLLSGLLSPPIGEFADRHDLDAVLVFLGIALEAASVGVFATAFVFRSAPYILITLGAVVLGVGQAFYHPIGGAVLSRTFGKSSGRALGLNGALGSVGRSLSPSIVTLLIVAAGLVLGLSIFTIYMFVVAALILVGLRVYNKGSRSAVRGRGEKLDRGYYKFLLILGVIVFIRSMFITGTTNFLGEYIYHIYLSKTLAGIFLTVGFLGSIVGQPFFGWLTERKGGLFTFTVTSGLALVTFFLFMLASKQLVLSSLIYSIFTFAAFSAFPVLLGYVSQVFPKNFYTVANSYVWGVGNVVGGSAGTALVTALIGVGMSLYTSFYIMLGLAVVSMALIPLIPRRKGSF</sequence>
<keyword evidence="5" id="KW-1185">Reference proteome</keyword>
<dbReference type="KEGG" id="sacd:HS1genome_0614"/>
<reference evidence="3" key="3">
    <citation type="journal article" date="2019" name="BMC Res. Notes">
        <title>Complete genome sequence of the Sulfodiicoccus acidiphilus strain HS-1T, the first crenarchaeon that lacks polB3, isolated from an acidic hot spring in Ohwaku-dani, Hakone, Japan.</title>
        <authorList>
            <person name="Sakai H.D."/>
            <person name="Kurosawa N."/>
        </authorList>
    </citation>
    <scope>NUCLEOTIDE SEQUENCE</scope>
    <source>
        <strain evidence="3">HS-1</strain>
    </source>
</reference>
<evidence type="ECO:0000256" key="1">
    <source>
        <dbReference type="SAM" id="Phobius"/>
    </source>
</evidence>
<feature type="transmembrane region" description="Helical" evidence="1">
    <location>
        <begin position="208"/>
        <end position="227"/>
    </location>
</feature>
<dbReference type="PANTHER" id="PTHR43129:SF1">
    <property type="entry name" value="FOSMIDOMYCIN RESISTANCE PROTEIN"/>
    <property type="match status" value="1"/>
</dbReference>
<dbReference type="RefSeq" id="WP_126449583.1">
    <property type="nucleotide sequence ID" value="NZ_AP018553.1"/>
</dbReference>
<dbReference type="InterPro" id="IPR020846">
    <property type="entry name" value="MFS_dom"/>
</dbReference>
<feature type="transmembrane region" description="Helical" evidence="1">
    <location>
        <begin position="276"/>
        <end position="296"/>
    </location>
</feature>
<dbReference type="OrthoDB" id="29061at2157"/>
<dbReference type="GO" id="GO:0022857">
    <property type="term" value="F:transmembrane transporter activity"/>
    <property type="evidence" value="ECO:0007669"/>
    <property type="project" value="InterPro"/>
</dbReference>
<dbReference type="SUPFAM" id="SSF103473">
    <property type="entry name" value="MFS general substrate transporter"/>
    <property type="match status" value="1"/>
</dbReference>
<dbReference type="InterPro" id="IPR011701">
    <property type="entry name" value="MFS"/>
</dbReference>
<dbReference type="EMBL" id="BMQS01000024">
    <property type="protein sequence ID" value="GGU02891.1"/>
    <property type="molecule type" value="Genomic_DNA"/>
</dbReference>
<keyword evidence="1" id="KW-0812">Transmembrane</keyword>
<feature type="transmembrane region" description="Helical" evidence="1">
    <location>
        <begin position="6"/>
        <end position="29"/>
    </location>
</feature>
<feature type="transmembrane region" description="Helical" evidence="1">
    <location>
        <begin position="302"/>
        <end position="325"/>
    </location>
</feature>
<dbReference type="EMBL" id="AP018553">
    <property type="protein sequence ID" value="BBD72225.1"/>
    <property type="molecule type" value="Genomic_DNA"/>
</dbReference>
<feature type="transmembrane region" description="Helical" evidence="1">
    <location>
        <begin position="101"/>
        <end position="118"/>
    </location>
</feature>
<name>A0A348B223_9CREN</name>
<evidence type="ECO:0000313" key="3">
    <source>
        <dbReference type="EMBL" id="BBD72225.1"/>
    </source>
</evidence>
<dbReference type="GeneID" id="38666117"/>
<accession>A0A348B223</accession>